<dbReference type="EC" id="2.1.1.386" evidence="11"/>
<dbReference type="Proteomes" id="UP000193498">
    <property type="component" value="Unassembled WGS sequence"/>
</dbReference>
<accession>A0A1Y1Y341</accession>
<organism evidence="13 14">
    <name type="scientific">Basidiobolus meristosporus CBS 931.73</name>
    <dbReference type="NCBI Taxonomy" id="1314790"/>
    <lineage>
        <taxon>Eukaryota</taxon>
        <taxon>Fungi</taxon>
        <taxon>Fungi incertae sedis</taxon>
        <taxon>Zoopagomycota</taxon>
        <taxon>Entomophthoromycotina</taxon>
        <taxon>Basidiobolomycetes</taxon>
        <taxon>Basidiobolales</taxon>
        <taxon>Basidiobolaceae</taxon>
        <taxon>Basidiobolus</taxon>
    </lineage>
</organism>
<gene>
    <name evidence="13" type="ORF">K493DRAFT_339025</name>
</gene>
<keyword evidence="14" id="KW-1185">Reference proteome</keyword>
<keyword evidence="6" id="KW-0949">S-adenosyl-L-methionine</keyword>
<dbReference type="GO" id="GO:0005737">
    <property type="term" value="C:cytoplasm"/>
    <property type="evidence" value="ECO:0007669"/>
    <property type="project" value="TreeGrafter"/>
</dbReference>
<dbReference type="InterPro" id="IPR029063">
    <property type="entry name" value="SAM-dependent_MTases_sf"/>
</dbReference>
<dbReference type="CDD" id="cd02440">
    <property type="entry name" value="AdoMet_MTases"/>
    <property type="match status" value="1"/>
</dbReference>
<dbReference type="GO" id="GO:0090486">
    <property type="term" value="F:small RNA 2'-O-methyltransferase activity"/>
    <property type="evidence" value="ECO:0007669"/>
    <property type="project" value="UniProtKB-EC"/>
</dbReference>
<dbReference type="GO" id="GO:0030422">
    <property type="term" value="P:siRNA processing"/>
    <property type="evidence" value="ECO:0007669"/>
    <property type="project" value="TreeGrafter"/>
</dbReference>
<keyword evidence="7" id="KW-0479">Metal-binding</keyword>
<keyword evidence="5" id="KW-0808">Transferase</keyword>
<comment type="similarity">
    <text evidence="2">Belongs to the methyltransferase superfamily. HEN1 family.</text>
</comment>
<dbReference type="OrthoDB" id="2154311at2759"/>
<comment type="cofactor">
    <cofactor evidence="1">
        <name>Mg(2+)</name>
        <dbReference type="ChEBI" id="CHEBI:18420"/>
    </cofactor>
</comment>
<comment type="caution">
    <text evidence="13">The sequence shown here is derived from an EMBL/GenBank/DDBJ whole genome shotgun (WGS) entry which is preliminary data.</text>
</comment>
<evidence type="ECO:0000256" key="9">
    <source>
        <dbReference type="ARBA" id="ARBA00022884"/>
    </source>
</evidence>
<evidence type="ECO:0000256" key="8">
    <source>
        <dbReference type="ARBA" id="ARBA00022842"/>
    </source>
</evidence>
<comment type="catalytic activity">
    <reaction evidence="12">
        <text>small RNA 3'-end nucleotide + S-adenosyl-L-methionine = small RNA 3'-end 2'-O-methylnucleotide + S-adenosyl-L-homocysteine + H(+)</text>
        <dbReference type="Rhea" id="RHEA:37887"/>
        <dbReference type="Rhea" id="RHEA-COMP:10415"/>
        <dbReference type="Rhea" id="RHEA-COMP:10416"/>
        <dbReference type="ChEBI" id="CHEBI:15378"/>
        <dbReference type="ChEBI" id="CHEBI:57856"/>
        <dbReference type="ChEBI" id="CHEBI:59789"/>
        <dbReference type="ChEBI" id="CHEBI:74896"/>
        <dbReference type="ChEBI" id="CHEBI:74898"/>
        <dbReference type="EC" id="2.1.1.386"/>
    </reaction>
</comment>
<dbReference type="InterPro" id="IPR026610">
    <property type="entry name" value="Hen1"/>
</dbReference>
<evidence type="ECO:0000256" key="11">
    <source>
        <dbReference type="ARBA" id="ARBA00035025"/>
    </source>
</evidence>
<dbReference type="FunCoup" id="A0A1Y1Y341">
    <property type="interactions" value="273"/>
</dbReference>
<dbReference type="GO" id="GO:0003723">
    <property type="term" value="F:RNA binding"/>
    <property type="evidence" value="ECO:0007669"/>
    <property type="project" value="UniProtKB-KW"/>
</dbReference>
<dbReference type="Pfam" id="PF13489">
    <property type="entry name" value="Methyltransf_23"/>
    <property type="match status" value="1"/>
</dbReference>
<keyword evidence="4" id="KW-0489">Methyltransferase</keyword>
<evidence type="ECO:0000313" key="14">
    <source>
        <dbReference type="Proteomes" id="UP000193498"/>
    </source>
</evidence>
<dbReference type="PANTHER" id="PTHR21404:SF3">
    <property type="entry name" value="SMALL RNA 2'-O-METHYLTRANSFERASE"/>
    <property type="match status" value="1"/>
</dbReference>
<dbReference type="GO" id="GO:0001510">
    <property type="term" value="P:RNA methylation"/>
    <property type="evidence" value="ECO:0007669"/>
    <property type="project" value="InterPro"/>
</dbReference>
<evidence type="ECO:0000313" key="13">
    <source>
        <dbReference type="EMBL" id="ORX92014.1"/>
    </source>
</evidence>
<dbReference type="InParanoid" id="A0A1Y1Y341"/>
<evidence type="ECO:0000256" key="12">
    <source>
        <dbReference type="ARBA" id="ARBA00048418"/>
    </source>
</evidence>
<evidence type="ECO:0000256" key="6">
    <source>
        <dbReference type="ARBA" id="ARBA00022691"/>
    </source>
</evidence>
<proteinExistence type="inferred from homology"/>
<dbReference type="GO" id="GO:0005634">
    <property type="term" value="C:nucleus"/>
    <property type="evidence" value="ECO:0007669"/>
    <property type="project" value="TreeGrafter"/>
</dbReference>
<evidence type="ECO:0000256" key="2">
    <source>
        <dbReference type="ARBA" id="ARBA00009026"/>
    </source>
</evidence>
<sequence>MMKLLARSFFRRQDIENANGELELKRRRFAESGEKEISPLLFKPPLWRQRRELVMQILNQKKPNSVLDLGCGEGALTSFLVPTSDFPLVRIVGVEPNIAHIKVAEQRCQPVQMDYQYLRENPLRVEFYQDSLEVVNEDLIGIDAIVCLEVIEHLYPAALTQFPMVTLGTYRPQTMIVSTPNAEFNVNFPNLKYGTAESVFRNNDHKFEWTRSEFSEWCESIAQQYGYDVTLTGVGTLNNDSSNGFCTQVAVFTTARSFVPTRLVGHRARQPFAISEFPYYQGGVGSDEEILQEACNELQFGPQISASPPHQLDIETFWRSLRIRQLCKTKSRLCEVFMRSGYFEMAGEDKVLMFKNPWLCHSEPIVEPGYADDHSQPQDTPNYGESVNWKLEYTADGEAWPRDEIPGSESWIGTWN</sequence>
<evidence type="ECO:0000256" key="5">
    <source>
        <dbReference type="ARBA" id="ARBA00022679"/>
    </source>
</evidence>
<keyword evidence="10" id="KW-0943">RNA-mediated gene silencing</keyword>
<dbReference type="SUPFAM" id="SSF53335">
    <property type="entry name" value="S-adenosyl-L-methionine-dependent methyltransferases"/>
    <property type="match status" value="1"/>
</dbReference>
<evidence type="ECO:0000256" key="4">
    <source>
        <dbReference type="ARBA" id="ARBA00022603"/>
    </source>
</evidence>
<name>A0A1Y1Y341_9FUNG</name>
<dbReference type="GO" id="GO:0046872">
    <property type="term" value="F:metal ion binding"/>
    <property type="evidence" value="ECO:0007669"/>
    <property type="project" value="UniProtKB-KW"/>
</dbReference>
<reference evidence="13 14" key="1">
    <citation type="submission" date="2016-07" db="EMBL/GenBank/DDBJ databases">
        <title>Pervasive Adenine N6-methylation of Active Genes in Fungi.</title>
        <authorList>
            <consortium name="DOE Joint Genome Institute"/>
            <person name="Mondo S.J."/>
            <person name="Dannebaum R.O."/>
            <person name="Kuo R.C."/>
            <person name="Labutti K."/>
            <person name="Haridas S."/>
            <person name="Kuo A."/>
            <person name="Salamov A."/>
            <person name="Ahrendt S.R."/>
            <person name="Lipzen A."/>
            <person name="Sullivan W."/>
            <person name="Andreopoulos W.B."/>
            <person name="Clum A."/>
            <person name="Lindquist E."/>
            <person name="Daum C."/>
            <person name="Ramamoorthy G.K."/>
            <person name="Gryganskyi A."/>
            <person name="Culley D."/>
            <person name="Magnuson J.K."/>
            <person name="James T.Y."/>
            <person name="O'Malley M.A."/>
            <person name="Stajich J.E."/>
            <person name="Spatafora J.W."/>
            <person name="Visel A."/>
            <person name="Grigoriev I.V."/>
        </authorList>
    </citation>
    <scope>NUCLEOTIDE SEQUENCE [LARGE SCALE GENOMIC DNA]</scope>
    <source>
        <strain evidence="13 14">CBS 931.73</strain>
    </source>
</reference>
<dbReference type="PANTHER" id="PTHR21404">
    <property type="entry name" value="HEN1"/>
    <property type="match status" value="1"/>
</dbReference>
<dbReference type="EMBL" id="MCFE01000296">
    <property type="protein sequence ID" value="ORX92014.1"/>
    <property type="molecule type" value="Genomic_DNA"/>
</dbReference>
<protein>
    <recommendedName>
        <fullName evidence="3">Small RNA 2'-O-methyltransferase</fullName>
        <ecNumber evidence="11">2.1.1.386</ecNumber>
    </recommendedName>
</protein>
<evidence type="ECO:0000256" key="10">
    <source>
        <dbReference type="ARBA" id="ARBA00023158"/>
    </source>
</evidence>
<dbReference type="AlphaFoldDB" id="A0A1Y1Y341"/>
<evidence type="ECO:0000256" key="3">
    <source>
        <dbReference type="ARBA" id="ARBA00021330"/>
    </source>
</evidence>
<dbReference type="STRING" id="1314790.A0A1Y1Y341"/>
<keyword evidence="8" id="KW-0460">Magnesium</keyword>
<keyword evidence="9" id="KW-0694">RNA-binding</keyword>
<evidence type="ECO:0000256" key="1">
    <source>
        <dbReference type="ARBA" id="ARBA00001946"/>
    </source>
</evidence>
<dbReference type="Gene3D" id="3.40.50.150">
    <property type="entry name" value="Vaccinia Virus protein VP39"/>
    <property type="match status" value="1"/>
</dbReference>
<evidence type="ECO:0000256" key="7">
    <source>
        <dbReference type="ARBA" id="ARBA00022723"/>
    </source>
</evidence>